<feature type="region of interest" description="Disordered" evidence="1">
    <location>
        <begin position="182"/>
        <end position="331"/>
    </location>
</feature>
<evidence type="ECO:0000313" key="3">
    <source>
        <dbReference type="Proteomes" id="UP000275078"/>
    </source>
</evidence>
<proteinExistence type="predicted"/>
<gene>
    <name evidence="2" type="ORF">BJ508DRAFT_366757</name>
</gene>
<organism evidence="2 3">
    <name type="scientific">Ascobolus immersus RN42</name>
    <dbReference type="NCBI Taxonomy" id="1160509"/>
    <lineage>
        <taxon>Eukaryota</taxon>
        <taxon>Fungi</taxon>
        <taxon>Dikarya</taxon>
        <taxon>Ascomycota</taxon>
        <taxon>Pezizomycotina</taxon>
        <taxon>Pezizomycetes</taxon>
        <taxon>Pezizales</taxon>
        <taxon>Ascobolaceae</taxon>
        <taxon>Ascobolus</taxon>
    </lineage>
</organism>
<feature type="compositionally biased region" description="Basic and acidic residues" evidence="1">
    <location>
        <begin position="207"/>
        <end position="221"/>
    </location>
</feature>
<evidence type="ECO:0000256" key="1">
    <source>
        <dbReference type="SAM" id="MobiDB-lite"/>
    </source>
</evidence>
<feature type="compositionally biased region" description="Polar residues" evidence="1">
    <location>
        <begin position="222"/>
        <end position="231"/>
    </location>
</feature>
<accession>A0A3N4HKE2</accession>
<dbReference type="Proteomes" id="UP000275078">
    <property type="component" value="Unassembled WGS sequence"/>
</dbReference>
<dbReference type="EMBL" id="ML119823">
    <property type="protein sequence ID" value="RPA73366.1"/>
    <property type="molecule type" value="Genomic_DNA"/>
</dbReference>
<protein>
    <submittedName>
        <fullName evidence="2">Uncharacterized protein</fullName>
    </submittedName>
</protein>
<name>A0A3N4HKE2_ASCIM</name>
<dbReference type="AlphaFoldDB" id="A0A3N4HKE2"/>
<feature type="compositionally biased region" description="Polar residues" evidence="1">
    <location>
        <begin position="283"/>
        <end position="297"/>
    </location>
</feature>
<sequence length="375" mass="41512">MAFIAQVFPCFFCREGTVNSDIFTKPDPKAYKTQGGLERHVKNIHGGGERRIRVAFRYADFLESCDRAGLIFDRYLDVCLSMKMGSKVNPAKRAEDWNPRIRLLAEREFMFAVYNKAMDRAADELDLRVEWSPNDALIAAVEKHEEQWRAATRRDNPRKILVFREFPVEPSYIMKEAGVVEARNETPTNPPPAEAGTATESTGRPQADVKVEIKAEDDQGHGNRTSRTPSAPSEIGLPRELSSDANYAGSDDRGSEEPGLSRSESHPPQSSNAVDNRVPSMSLIPSQHTSRQGTSMDVDSDAVAPTETPQATRQATIEAPAEPTTKTDASTQTEGDIIVFGTSQGNGYLIEVSDDFDVAGLLAHMHARKRRRVGY</sequence>
<evidence type="ECO:0000313" key="2">
    <source>
        <dbReference type="EMBL" id="RPA73366.1"/>
    </source>
</evidence>
<keyword evidence="3" id="KW-1185">Reference proteome</keyword>
<reference evidence="2 3" key="1">
    <citation type="journal article" date="2018" name="Nat. Ecol. Evol.">
        <title>Pezizomycetes genomes reveal the molecular basis of ectomycorrhizal truffle lifestyle.</title>
        <authorList>
            <person name="Murat C."/>
            <person name="Payen T."/>
            <person name="Noel B."/>
            <person name="Kuo A."/>
            <person name="Morin E."/>
            <person name="Chen J."/>
            <person name="Kohler A."/>
            <person name="Krizsan K."/>
            <person name="Balestrini R."/>
            <person name="Da Silva C."/>
            <person name="Montanini B."/>
            <person name="Hainaut M."/>
            <person name="Levati E."/>
            <person name="Barry K.W."/>
            <person name="Belfiori B."/>
            <person name="Cichocki N."/>
            <person name="Clum A."/>
            <person name="Dockter R.B."/>
            <person name="Fauchery L."/>
            <person name="Guy J."/>
            <person name="Iotti M."/>
            <person name="Le Tacon F."/>
            <person name="Lindquist E.A."/>
            <person name="Lipzen A."/>
            <person name="Malagnac F."/>
            <person name="Mello A."/>
            <person name="Molinier V."/>
            <person name="Miyauchi S."/>
            <person name="Poulain J."/>
            <person name="Riccioni C."/>
            <person name="Rubini A."/>
            <person name="Sitrit Y."/>
            <person name="Splivallo R."/>
            <person name="Traeger S."/>
            <person name="Wang M."/>
            <person name="Zifcakova L."/>
            <person name="Wipf D."/>
            <person name="Zambonelli A."/>
            <person name="Paolocci F."/>
            <person name="Nowrousian M."/>
            <person name="Ottonello S."/>
            <person name="Baldrian P."/>
            <person name="Spatafora J.W."/>
            <person name="Henrissat B."/>
            <person name="Nagy L.G."/>
            <person name="Aury J.M."/>
            <person name="Wincker P."/>
            <person name="Grigoriev I.V."/>
            <person name="Bonfante P."/>
            <person name="Martin F.M."/>
        </authorList>
    </citation>
    <scope>NUCLEOTIDE SEQUENCE [LARGE SCALE GENOMIC DNA]</scope>
    <source>
        <strain evidence="2 3">RN42</strain>
    </source>
</reference>